<evidence type="ECO:0000313" key="1">
    <source>
        <dbReference type="EMBL" id="NCN65499.1"/>
    </source>
</evidence>
<comment type="caution">
    <text evidence="1">The sequence shown here is derived from an EMBL/GenBank/DDBJ whole genome shotgun (WGS) entry which is preliminary data.</text>
</comment>
<dbReference type="EMBL" id="JAACVF010000148">
    <property type="protein sequence ID" value="NCN65499.1"/>
    <property type="molecule type" value="Genomic_DNA"/>
</dbReference>
<dbReference type="EMBL" id="JAACQH010000080">
    <property type="protein sequence ID" value="NCS91551.1"/>
    <property type="molecule type" value="Genomic_DNA"/>
</dbReference>
<protein>
    <submittedName>
        <fullName evidence="1">Uncharacterized protein</fullName>
    </submittedName>
</protein>
<dbReference type="Gene3D" id="1.10.10.10">
    <property type="entry name" value="Winged helix-like DNA-binding domain superfamily/Winged helix DNA-binding domain"/>
    <property type="match status" value="1"/>
</dbReference>
<reference evidence="1" key="1">
    <citation type="submission" date="2019-11" db="EMBL/GenBank/DDBJ databases">
        <title>Lipid analysis of CO2-rich subsurface aquifers suggests an autotrophy-based deep biosphere with lysolipids enriched in CPR bacteria.</title>
        <authorList>
            <person name="Probst A.J."/>
            <person name="Elling F.J."/>
            <person name="Castelle C.J."/>
            <person name="Zhu Q."/>
            <person name="Elvert M."/>
            <person name="Birarda G."/>
            <person name="Holman H.-Y."/>
            <person name="Lane K.R."/>
            <person name="Ladd B."/>
            <person name="Ryan M.C."/>
            <person name="Woyke T."/>
            <person name="Hinrichs K.-U."/>
            <person name="Banfield J.F."/>
        </authorList>
    </citation>
    <scope>NUCLEOTIDE SEQUENCE</scope>
    <source>
        <strain evidence="1">CG_2015-01_33_1645</strain>
        <strain evidence="2">CG_2015-04_33_537</strain>
    </source>
</reference>
<dbReference type="SUPFAM" id="SSF46785">
    <property type="entry name" value="Winged helix' DNA-binding domain"/>
    <property type="match status" value="1"/>
</dbReference>
<gene>
    <name evidence="2" type="ORF">GW779_03965</name>
    <name evidence="1" type="ORF">GW910_05510</name>
</gene>
<dbReference type="AlphaFoldDB" id="A0A8J7YSU2"/>
<name>A0A8J7YSU2_9ARCH</name>
<dbReference type="InterPro" id="IPR036388">
    <property type="entry name" value="WH-like_DNA-bd_sf"/>
</dbReference>
<sequence>MKGVFNKLQELIIKILMKRYPITTDEIVNEFGMRKDVVQKEIKKLEREGVIALEILPDKIFVRLLRQDFMFFNEKKIDRNIIIEQENLNQNKKDENTGYV</sequence>
<accession>A0A8J7YSU2</accession>
<dbReference type="InterPro" id="IPR036390">
    <property type="entry name" value="WH_DNA-bd_sf"/>
</dbReference>
<proteinExistence type="predicted"/>
<evidence type="ECO:0000313" key="2">
    <source>
        <dbReference type="EMBL" id="NCS91551.1"/>
    </source>
</evidence>
<dbReference type="Proteomes" id="UP000768163">
    <property type="component" value="Unassembled WGS sequence"/>
</dbReference>
<dbReference type="Proteomes" id="UP000738826">
    <property type="component" value="Unassembled WGS sequence"/>
</dbReference>
<organism evidence="1 3">
    <name type="scientific">Candidatus Altarchaeum hamiconexum</name>
    <dbReference type="NCBI Taxonomy" id="1803513"/>
    <lineage>
        <taxon>Archaea</taxon>
        <taxon>Candidatus Altarchaeota</taxon>
        <taxon>Candidatus Altiarchaeia</taxon>
        <taxon>Candidatus Altarchaeales</taxon>
        <taxon>Candidatus Altarchaeaceae</taxon>
        <taxon>Candidatus Altarchaeum</taxon>
    </lineage>
</organism>
<evidence type="ECO:0000313" key="3">
    <source>
        <dbReference type="Proteomes" id="UP000768163"/>
    </source>
</evidence>